<dbReference type="AlphaFoldDB" id="A0A9W8IDM6"/>
<keyword evidence="3" id="KW-0862">Zinc</keyword>
<evidence type="ECO:0000256" key="4">
    <source>
        <dbReference type="ARBA" id="ARBA00023015"/>
    </source>
</evidence>
<dbReference type="GO" id="GO:0003677">
    <property type="term" value="F:DNA binding"/>
    <property type="evidence" value="ECO:0007669"/>
    <property type="project" value="UniProtKB-KW"/>
</dbReference>
<accession>A0A9W8IDM6</accession>
<evidence type="ECO:0000313" key="10">
    <source>
        <dbReference type="EMBL" id="KAJ2860407.1"/>
    </source>
</evidence>
<dbReference type="InterPro" id="IPR051615">
    <property type="entry name" value="Transcr_Regulatory_Elem"/>
</dbReference>
<feature type="domain" description="Zn(2)-C6 fungal-type" evidence="9">
    <location>
        <begin position="13"/>
        <end position="43"/>
    </location>
</feature>
<keyword evidence="6" id="KW-0804">Transcription</keyword>
<keyword evidence="4" id="KW-0805">Transcription regulation</keyword>
<protein>
    <recommendedName>
        <fullName evidence="9">Zn(2)-C6 fungal-type domain-containing protein</fullName>
    </recommendedName>
</protein>
<dbReference type="Gene3D" id="4.10.240.10">
    <property type="entry name" value="Zn(2)-C6 fungal-type DNA-binding domain"/>
    <property type="match status" value="1"/>
</dbReference>
<name>A0A9W8IDM6_9FUNG</name>
<dbReference type="PANTHER" id="PTHR31313:SF81">
    <property type="entry name" value="TY1 ENHANCER ACTIVATOR"/>
    <property type="match status" value="1"/>
</dbReference>
<evidence type="ECO:0000256" key="7">
    <source>
        <dbReference type="ARBA" id="ARBA00023242"/>
    </source>
</evidence>
<organism evidence="10 11">
    <name type="scientific">Coemansia aciculifera</name>
    <dbReference type="NCBI Taxonomy" id="417176"/>
    <lineage>
        <taxon>Eukaryota</taxon>
        <taxon>Fungi</taxon>
        <taxon>Fungi incertae sedis</taxon>
        <taxon>Zoopagomycota</taxon>
        <taxon>Kickxellomycotina</taxon>
        <taxon>Kickxellomycetes</taxon>
        <taxon>Kickxellales</taxon>
        <taxon>Kickxellaceae</taxon>
        <taxon>Coemansia</taxon>
    </lineage>
</organism>
<dbReference type="GO" id="GO:0008270">
    <property type="term" value="F:zinc ion binding"/>
    <property type="evidence" value="ECO:0007669"/>
    <property type="project" value="InterPro"/>
</dbReference>
<keyword evidence="2" id="KW-0479">Metal-binding</keyword>
<dbReference type="SUPFAM" id="SSF57701">
    <property type="entry name" value="Zn2/Cys6 DNA-binding domain"/>
    <property type="match status" value="1"/>
</dbReference>
<dbReference type="Proteomes" id="UP001140074">
    <property type="component" value="Unassembled WGS sequence"/>
</dbReference>
<evidence type="ECO:0000256" key="2">
    <source>
        <dbReference type="ARBA" id="ARBA00022723"/>
    </source>
</evidence>
<dbReference type="InterPro" id="IPR001138">
    <property type="entry name" value="Zn2Cys6_DnaBD"/>
</dbReference>
<sequence length="970" mass="107024">MSLDPQSVPFLRSCERCRQKKRKCSGDKPACAWCASHSIPCRYRRTTRFKKQLEGYPGQLISALEVPVLLSSSRPESWGQAIAPLTSESQSWPTPQLLTQVPQIEARSSANPLSAGDFARLFSVDMVPESSALPPDFLQVANSYITPFSATTPFAMPEWMARTNTDASMLANLGDLANSDQASSFQDWLSLGATDFQKEGIGELIQGFLSDEPAFPFGADLSSSGIDSLLLSLSDSSGPDTSASLVMPQGFVPVSDAALSATTPATSNTIDHTGGDYQQTNPASNSSAQESSALASMAELDVPPILKTYVSAIPGNVSPEAVYRIMRETFKAPRTGMVSLNLELVWFMLHKGVLPRIAFYGHLSSTIRCSVVANLNIRSMVPSNIDESCYELALNEVPLVKDCATIWGAIGLCMLARYEFQSLRYQEMAEHADMAMDVIHRITYAGHRYPWHDVSAGDKESFGFQYLIAIHWKVFLWKLLSLMLIHHNMAFKSGLEGLPNYSSKTFDLYTMDTPYDVDLMDLIPPNSWLGADTGSQPNIRFRGPSDPEFMRLRPEGSPCFNRVATSGSYIQQLLVIFARVLAEQDQVRRGQIGFDKLLKGLWAFKERMRVWRYSLPTDLVVDNSMVAGYLDAIRAESQASPDEIDLRAARLKDAIVLFLTYHSFIIRANRFVMKAMLGESLDMPPPDVSTAAFNIRDLYDSTASPQAVRESLGDMNLAFHGCRSQALESGNALCNIIQAAYICKFNFYTLGSTVVFSICDLLVINISSIKNRDANIAWRAKSKLSNIFNILRLLRHWAPALNMFVAGFKALSDPDLCIDEPCNLATLQRDGMGPGMLSLKDSPVGLNDESDSNSDDMTDMLHHKRRKVTGPLQALKDANDDRTDAFASNAKGEAVSVPAPGYVKRDETLSYHAAEPIPEFANPFPPTHVVSLIIKDLGLSLAEFLAPAYPILLLRLIPTRHLDPVQHLSI</sequence>
<evidence type="ECO:0000259" key="9">
    <source>
        <dbReference type="PROSITE" id="PS50048"/>
    </source>
</evidence>
<comment type="subcellular location">
    <subcellularLocation>
        <location evidence="1">Nucleus</location>
    </subcellularLocation>
</comment>
<evidence type="ECO:0000256" key="8">
    <source>
        <dbReference type="SAM" id="MobiDB-lite"/>
    </source>
</evidence>
<dbReference type="GO" id="GO:0005634">
    <property type="term" value="C:nucleus"/>
    <property type="evidence" value="ECO:0007669"/>
    <property type="project" value="UniProtKB-SubCell"/>
</dbReference>
<keyword evidence="5" id="KW-0238">DNA-binding</keyword>
<feature type="region of interest" description="Disordered" evidence="8">
    <location>
        <begin position="265"/>
        <end position="290"/>
    </location>
</feature>
<evidence type="ECO:0000256" key="5">
    <source>
        <dbReference type="ARBA" id="ARBA00023125"/>
    </source>
</evidence>
<keyword evidence="11" id="KW-1185">Reference proteome</keyword>
<dbReference type="Pfam" id="PF00172">
    <property type="entry name" value="Zn_clus"/>
    <property type="match status" value="1"/>
</dbReference>
<dbReference type="GO" id="GO:0000981">
    <property type="term" value="F:DNA-binding transcription factor activity, RNA polymerase II-specific"/>
    <property type="evidence" value="ECO:0007669"/>
    <property type="project" value="InterPro"/>
</dbReference>
<dbReference type="CDD" id="cd00067">
    <property type="entry name" value="GAL4"/>
    <property type="match status" value="1"/>
</dbReference>
<dbReference type="PROSITE" id="PS50048">
    <property type="entry name" value="ZN2_CY6_FUNGAL_2"/>
    <property type="match status" value="1"/>
</dbReference>
<evidence type="ECO:0000256" key="1">
    <source>
        <dbReference type="ARBA" id="ARBA00004123"/>
    </source>
</evidence>
<dbReference type="PANTHER" id="PTHR31313">
    <property type="entry name" value="TY1 ENHANCER ACTIVATOR"/>
    <property type="match status" value="1"/>
</dbReference>
<dbReference type="SMART" id="SM00066">
    <property type="entry name" value="GAL4"/>
    <property type="match status" value="1"/>
</dbReference>
<keyword evidence="7" id="KW-0539">Nucleus</keyword>
<evidence type="ECO:0000313" key="11">
    <source>
        <dbReference type="Proteomes" id="UP001140074"/>
    </source>
</evidence>
<proteinExistence type="predicted"/>
<dbReference type="PROSITE" id="PS00463">
    <property type="entry name" value="ZN2_CY6_FUNGAL_1"/>
    <property type="match status" value="1"/>
</dbReference>
<dbReference type="InterPro" id="IPR036864">
    <property type="entry name" value="Zn2-C6_fun-type_DNA-bd_sf"/>
</dbReference>
<comment type="caution">
    <text evidence="10">The sequence shown here is derived from an EMBL/GenBank/DDBJ whole genome shotgun (WGS) entry which is preliminary data.</text>
</comment>
<evidence type="ECO:0000256" key="3">
    <source>
        <dbReference type="ARBA" id="ARBA00022833"/>
    </source>
</evidence>
<reference evidence="10" key="1">
    <citation type="submission" date="2022-07" db="EMBL/GenBank/DDBJ databases">
        <title>Phylogenomic reconstructions and comparative analyses of Kickxellomycotina fungi.</title>
        <authorList>
            <person name="Reynolds N.K."/>
            <person name="Stajich J.E."/>
            <person name="Barry K."/>
            <person name="Grigoriev I.V."/>
            <person name="Crous P."/>
            <person name="Smith M.E."/>
        </authorList>
    </citation>
    <scope>NUCLEOTIDE SEQUENCE</scope>
    <source>
        <strain evidence="10">RSA 476</strain>
    </source>
</reference>
<evidence type="ECO:0000256" key="6">
    <source>
        <dbReference type="ARBA" id="ARBA00023163"/>
    </source>
</evidence>
<gene>
    <name evidence="10" type="ORF">GGH94_005545</name>
</gene>
<dbReference type="EMBL" id="JANBUY010000300">
    <property type="protein sequence ID" value="KAJ2860407.1"/>
    <property type="molecule type" value="Genomic_DNA"/>
</dbReference>